<evidence type="ECO:0000256" key="1">
    <source>
        <dbReference type="ARBA" id="ARBA00001947"/>
    </source>
</evidence>
<feature type="domain" description="Succinylglutamate desuccinylase/Aspartoacylase catalytic" evidence="5">
    <location>
        <begin position="34"/>
        <end position="214"/>
    </location>
</feature>
<accession>A0A5D0RLC3</accession>
<reference evidence="6 7" key="1">
    <citation type="submission" date="2019-08" db="EMBL/GenBank/DDBJ databases">
        <title>Identification of a novel species of the genus Boseongicola.</title>
        <authorList>
            <person name="Zhang X.-Q."/>
        </authorList>
    </citation>
    <scope>NUCLEOTIDE SEQUENCE [LARGE SCALE GENOMIC DNA]</scope>
    <source>
        <strain evidence="6 7">HY14</strain>
    </source>
</reference>
<dbReference type="PANTHER" id="PTHR37326">
    <property type="entry name" value="BLL3975 PROTEIN"/>
    <property type="match status" value="1"/>
</dbReference>
<protein>
    <submittedName>
        <fullName evidence="6">Succinylglutamate desuccinylase/aspartoacylase family protein</fullName>
    </submittedName>
</protein>
<comment type="caution">
    <text evidence="6">The sequence shown here is derived from an EMBL/GenBank/DDBJ whole genome shotgun (WGS) entry which is preliminary data.</text>
</comment>
<keyword evidence="2" id="KW-0479">Metal-binding</keyword>
<dbReference type="RefSeq" id="WP_148377718.1">
    <property type="nucleotide sequence ID" value="NZ_VSIY01000006.1"/>
</dbReference>
<evidence type="ECO:0000259" key="5">
    <source>
        <dbReference type="Pfam" id="PF24827"/>
    </source>
</evidence>
<dbReference type="PIRSF" id="PIRSF039012">
    <property type="entry name" value="ASP"/>
    <property type="match status" value="1"/>
</dbReference>
<dbReference type="GO" id="GO:0046872">
    <property type="term" value="F:metal ion binding"/>
    <property type="evidence" value="ECO:0007669"/>
    <property type="project" value="UniProtKB-KW"/>
</dbReference>
<dbReference type="Pfam" id="PF24827">
    <property type="entry name" value="AstE_AspA_cat"/>
    <property type="match status" value="1"/>
</dbReference>
<organism evidence="6 7">
    <name type="scientific">Maritimibacter fusiformis</name>
    <dbReference type="NCBI Taxonomy" id="2603819"/>
    <lineage>
        <taxon>Bacteria</taxon>
        <taxon>Pseudomonadati</taxon>
        <taxon>Pseudomonadota</taxon>
        <taxon>Alphaproteobacteria</taxon>
        <taxon>Rhodobacterales</taxon>
        <taxon>Roseobacteraceae</taxon>
        <taxon>Maritimibacter</taxon>
    </lineage>
</organism>
<dbReference type="Proteomes" id="UP000322080">
    <property type="component" value="Unassembled WGS sequence"/>
</dbReference>
<name>A0A5D0RLC3_9RHOB</name>
<gene>
    <name evidence="6" type="ORF">FVF75_09375</name>
</gene>
<comment type="cofactor">
    <cofactor evidence="1">
        <name>Zn(2+)</name>
        <dbReference type="ChEBI" id="CHEBI:29105"/>
    </cofactor>
</comment>
<proteinExistence type="predicted"/>
<evidence type="ECO:0000313" key="6">
    <source>
        <dbReference type="EMBL" id="TYB81324.1"/>
    </source>
</evidence>
<evidence type="ECO:0000256" key="2">
    <source>
        <dbReference type="ARBA" id="ARBA00022723"/>
    </source>
</evidence>
<dbReference type="GO" id="GO:0016788">
    <property type="term" value="F:hydrolase activity, acting on ester bonds"/>
    <property type="evidence" value="ECO:0007669"/>
    <property type="project" value="InterPro"/>
</dbReference>
<evidence type="ECO:0000256" key="3">
    <source>
        <dbReference type="ARBA" id="ARBA00022801"/>
    </source>
</evidence>
<evidence type="ECO:0000313" key="7">
    <source>
        <dbReference type="Proteomes" id="UP000322080"/>
    </source>
</evidence>
<evidence type="ECO:0000256" key="4">
    <source>
        <dbReference type="ARBA" id="ARBA00022833"/>
    </source>
</evidence>
<keyword evidence="3" id="KW-0378">Hydrolase</keyword>
<dbReference type="AlphaFoldDB" id="A0A5D0RLC3"/>
<dbReference type="Gene3D" id="3.40.630.10">
    <property type="entry name" value="Zn peptidases"/>
    <property type="match status" value="1"/>
</dbReference>
<dbReference type="GO" id="GO:0016811">
    <property type="term" value="F:hydrolase activity, acting on carbon-nitrogen (but not peptide) bonds, in linear amides"/>
    <property type="evidence" value="ECO:0007669"/>
    <property type="project" value="InterPro"/>
</dbReference>
<keyword evidence="4" id="KW-0862">Zinc</keyword>
<dbReference type="InterPro" id="IPR055438">
    <property type="entry name" value="AstE_AspA_cat"/>
</dbReference>
<dbReference type="EMBL" id="VSIY01000006">
    <property type="protein sequence ID" value="TYB81324.1"/>
    <property type="molecule type" value="Genomic_DNA"/>
</dbReference>
<dbReference type="InterPro" id="IPR043795">
    <property type="entry name" value="N-alpha-Ac-DABA-like"/>
</dbReference>
<dbReference type="PANTHER" id="PTHR37326:SF1">
    <property type="entry name" value="BLL3975 PROTEIN"/>
    <property type="match status" value="1"/>
</dbReference>
<dbReference type="SUPFAM" id="SSF53187">
    <property type="entry name" value="Zn-dependent exopeptidases"/>
    <property type="match status" value="1"/>
</dbReference>
<sequence>MTKEIVRLAPAFTTLACGTDAVLNMTDLVGEEDGPLVGISASIHGNENCGSQAILELYHILKDMRIKGRVRLLPVANPTAMIVNSRFSPLDQRDLNREFPGDPAGTYSQQLAAALTREFLGKIDIHIDLHSGTDRPTVDYVYLLNDEGLSRAFGSKILYRPDDGKQGTNFGGTTKDVTMPRGVPAAVIELGGGVVDQGPYIARIVAGVLNMLRHKGVIDGAESALPAQTVVNEIAGIRPTKGGWVEPLSPLLGEKVAGGTPLFRVVSPYTFEVLEEVTAPFDNGIMIMGHLTRNIVEAGDYGWMVGNLEGATP</sequence>
<dbReference type="InterPro" id="IPR053138">
    <property type="entry name" value="N-alpha-Ac-DABA_deacetylase"/>
</dbReference>
<keyword evidence="7" id="KW-1185">Reference proteome</keyword>